<dbReference type="GeneID" id="66903228"/>
<dbReference type="EMBL" id="RBIZ01000003">
    <property type="protein sequence ID" value="RKR64475.1"/>
    <property type="molecule type" value="Genomic_DNA"/>
</dbReference>
<evidence type="ECO:0000313" key="1">
    <source>
        <dbReference type="EMBL" id="RKR64475.1"/>
    </source>
</evidence>
<evidence type="ECO:0000313" key="2">
    <source>
        <dbReference type="EMBL" id="SQA61087.1"/>
    </source>
</evidence>
<dbReference type="Proteomes" id="UP000267341">
    <property type="component" value="Unassembled WGS sequence"/>
</dbReference>
<evidence type="ECO:0000313" key="4">
    <source>
        <dbReference type="Proteomes" id="UP000267341"/>
    </source>
</evidence>
<gene>
    <name evidence="1" type="ORF">C7387_1173</name>
    <name evidence="2" type="ORF">NCTC11967_01066</name>
</gene>
<name>A0AB38FTV5_9ENTR</name>
<keyword evidence="4" id="KW-1185">Reference proteome</keyword>
<dbReference type="InterPro" id="IPR018841">
    <property type="entry name" value="DUF2442"/>
</dbReference>
<sequence length="80" mass="9217">MLEMKKARYTAHHICLELKNGLILSIPYYWFPLLKQARIADLKNYKITPEGIEWPDIGESLTLNEVLNSAGYPIPDNIDD</sequence>
<dbReference type="Gene3D" id="3.30.2020.40">
    <property type="entry name" value="Uncharacterised protein PF10387, DUF2442"/>
    <property type="match status" value="1"/>
</dbReference>
<dbReference type="RefSeq" id="WP_006820041.1">
    <property type="nucleotide sequence ID" value="NZ_CABKQJ010000016.1"/>
</dbReference>
<dbReference type="Proteomes" id="UP000251313">
    <property type="component" value="Unassembled WGS sequence"/>
</dbReference>
<comment type="caution">
    <text evidence="2">The sequence shown here is derived from an EMBL/GenBank/DDBJ whole genome shotgun (WGS) entry which is preliminary data.</text>
</comment>
<dbReference type="Pfam" id="PF10387">
    <property type="entry name" value="DUF2442"/>
    <property type="match status" value="1"/>
</dbReference>
<accession>A0AB38FTV5</accession>
<organism evidence="2 3">
    <name type="scientific">Yokenella regensburgei</name>
    <dbReference type="NCBI Taxonomy" id="158877"/>
    <lineage>
        <taxon>Bacteria</taxon>
        <taxon>Pseudomonadati</taxon>
        <taxon>Pseudomonadota</taxon>
        <taxon>Gammaproteobacteria</taxon>
        <taxon>Enterobacterales</taxon>
        <taxon>Enterobacteriaceae</taxon>
        <taxon>Yokenella</taxon>
    </lineage>
</organism>
<dbReference type="AlphaFoldDB" id="A0AB38FTV5"/>
<evidence type="ECO:0000313" key="3">
    <source>
        <dbReference type="Proteomes" id="UP000251313"/>
    </source>
</evidence>
<proteinExistence type="predicted"/>
<protein>
    <submittedName>
        <fullName evidence="2">Protein of uncharacterized function (DUF3532)</fullName>
    </submittedName>
    <submittedName>
        <fullName evidence="1">Uncharacterized protein DUF2442</fullName>
    </submittedName>
</protein>
<reference evidence="2 3" key="1">
    <citation type="submission" date="2018-06" db="EMBL/GenBank/DDBJ databases">
        <authorList>
            <consortium name="Pathogen Informatics"/>
            <person name="Doyle S."/>
        </authorList>
    </citation>
    <scope>NUCLEOTIDE SEQUENCE [LARGE SCALE GENOMIC DNA]</scope>
    <source>
        <strain evidence="2 3">NCTC11967</strain>
    </source>
</reference>
<reference evidence="1 4" key="2">
    <citation type="submission" date="2018-10" db="EMBL/GenBank/DDBJ databases">
        <title>Genomic Encyclopedia of Type Strains, Phase IV (KMG-IV): sequencing the most valuable type-strain genomes for metagenomic binning, comparative biology and taxonomic classification.</title>
        <authorList>
            <person name="Goeker M."/>
        </authorList>
    </citation>
    <scope>NUCLEOTIDE SEQUENCE [LARGE SCALE GENOMIC DNA]</scope>
    <source>
        <strain evidence="1 4">DSM 5079</strain>
    </source>
</reference>
<dbReference type="EMBL" id="UAVL01000001">
    <property type="protein sequence ID" value="SQA61087.1"/>
    <property type="molecule type" value="Genomic_DNA"/>
</dbReference>